<proteinExistence type="inferred from homology"/>
<dbReference type="GO" id="GO:0005737">
    <property type="term" value="C:cytoplasm"/>
    <property type="evidence" value="ECO:0007669"/>
    <property type="project" value="TreeGrafter"/>
</dbReference>
<dbReference type="GO" id="GO:0045454">
    <property type="term" value="P:cell redox homeostasis"/>
    <property type="evidence" value="ECO:0007669"/>
    <property type="project" value="TreeGrafter"/>
</dbReference>
<organism evidence="16 17">
    <name type="scientific">Limimaricola cinnabarinus</name>
    <dbReference type="NCBI Taxonomy" id="1125964"/>
    <lineage>
        <taxon>Bacteria</taxon>
        <taxon>Pseudomonadati</taxon>
        <taxon>Pseudomonadota</taxon>
        <taxon>Alphaproteobacteria</taxon>
        <taxon>Rhodobacterales</taxon>
        <taxon>Paracoccaceae</taxon>
        <taxon>Limimaricola</taxon>
    </lineage>
</organism>
<dbReference type="GO" id="GO:0034599">
    <property type="term" value="P:cellular response to oxidative stress"/>
    <property type="evidence" value="ECO:0007669"/>
    <property type="project" value="TreeGrafter"/>
</dbReference>
<evidence type="ECO:0000256" key="9">
    <source>
        <dbReference type="ARBA" id="ARBA00032824"/>
    </source>
</evidence>
<evidence type="ECO:0000313" key="17">
    <source>
        <dbReference type="Proteomes" id="UP000221860"/>
    </source>
</evidence>
<evidence type="ECO:0000256" key="6">
    <source>
        <dbReference type="ARBA" id="ARBA00023002"/>
    </source>
</evidence>
<gene>
    <name evidence="16" type="ORF">CJ301_11535</name>
</gene>
<dbReference type="AlphaFoldDB" id="A0A2G1MF27"/>
<dbReference type="SUPFAM" id="SSF52833">
    <property type="entry name" value="Thioredoxin-like"/>
    <property type="match status" value="1"/>
</dbReference>
<dbReference type="OrthoDB" id="9812811at2"/>
<keyword evidence="6" id="KW-0560">Oxidoreductase</keyword>
<keyword evidence="7" id="KW-1015">Disulfide bond</keyword>
<keyword evidence="5" id="KW-0049">Antioxidant</keyword>
<evidence type="ECO:0000256" key="12">
    <source>
        <dbReference type="ARBA" id="ARBA00049091"/>
    </source>
</evidence>
<comment type="subunit">
    <text evidence="2">Monomer.</text>
</comment>
<evidence type="ECO:0000256" key="13">
    <source>
        <dbReference type="PIRSR" id="PIRSR000239-1"/>
    </source>
</evidence>
<dbReference type="GO" id="GO:0008379">
    <property type="term" value="F:thioredoxin peroxidase activity"/>
    <property type="evidence" value="ECO:0007669"/>
    <property type="project" value="TreeGrafter"/>
</dbReference>
<keyword evidence="17" id="KW-1185">Reference proteome</keyword>
<dbReference type="RefSeq" id="WP_099277459.1">
    <property type="nucleotide sequence ID" value="NZ_KZ304961.1"/>
</dbReference>
<dbReference type="InterPro" id="IPR013766">
    <property type="entry name" value="Thioredoxin_domain"/>
</dbReference>
<dbReference type="Proteomes" id="UP000221860">
    <property type="component" value="Unassembled WGS sequence"/>
</dbReference>
<accession>A0A2G1MF27</accession>
<dbReference type="CDD" id="cd03017">
    <property type="entry name" value="PRX_BCP"/>
    <property type="match status" value="1"/>
</dbReference>
<evidence type="ECO:0000256" key="3">
    <source>
        <dbReference type="ARBA" id="ARBA00013017"/>
    </source>
</evidence>
<evidence type="ECO:0000256" key="2">
    <source>
        <dbReference type="ARBA" id="ARBA00011245"/>
    </source>
</evidence>
<comment type="similarity">
    <text evidence="10">Belongs to the peroxiredoxin family. BCP/PrxQ subfamily.</text>
</comment>
<evidence type="ECO:0000256" key="14">
    <source>
        <dbReference type="SAM" id="MobiDB-lite"/>
    </source>
</evidence>
<dbReference type="InterPro" id="IPR000866">
    <property type="entry name" value="AhpC/TSA"/>
</dbReference>
<evidence type="ECO:0000256" key="11">
    <source>
        <dbReference type="ARBA" id="ARBA00042639"/>
    </source>
</evidence>
<dbReference type="PANTHER" id="PTHR42801:SF4">
    <property type="entry name" value="AHPC_TSA FAMILY PROTEIN"/>
    <property type="match status" value="1"/>
</dbReference>
<protein>
    <recommendedName>
        <fullName evidence="3">thioredoxin-dependent peroxiredoxin</fullName>
        <ecNumber evidence="3">1.11.1.24</ecNumber>
    </recommendedName>
    <alternativeName>
        <fullName evidence="9">Thioredoxin peroxidase</fullName>
    </alternativeName>
    <alternativeName>
        <fullName evidence="11">Thioredoxin-dependent peroxiredoxin Bcp</fullName>
    </alternativeName>
</protein>
<evidence type="ECO:0000256" key="7">
    <source>
        <dbReference type="ARBA" id="ARBA00023157"/>
    </source>
</evidence>
<evidence type="ECO:0000256" key="8">
    <source>
        <dbReference type="ARBA" id="ARBA00023284"/>
    </source>
</evidence>
<comment type="function">
    <text evidence="1">Thiol-specific peroxidase that catalyzes the reduction of hydrogen peroxide and organic hydroperoxides to water and alcohols, respectively. Plays a role in cell protection against oxidative stress by detoxifying peroxides and as sensor of hydrogen peroxide-mediated signaling events.</text>
</comment>
<dbReference type="PROSITE" id="PS51352">
    <property type="entry name" value="THIOREDOXIN_2"/>
    <property type="match status" value="1"/>
</dbReference>
<dbReference type="FunFam" id="3.40.30.10:FF:000007">
    <property type="entry name" value="Thioredoxin-dependent thiol peroxidase"/>
    <property type="match status" value="1"/>
</dbReference>
<dbReference type="PANTHER" id="PTHR42801">
    <property type="entry name" value="THIOREDOXIN-DEPENDENT PEROXIDE REDUCTASE"/>
    <property type="match status" value="1"/>
</dbReference>
<evidence type="ECO:0000256" key="1">
    <source>
        <dbReference type="ARBA" id="ARBA00003330"/>
    </source>
</evidence>
<dbReference type="Pfam" id="PF00578">
    <property type="entry name" value="AhpC-TSA"/>
    <property type="match status" value="1"/>
</dbReference>
<dbReference type="InterPro" id="IPR036249">
    <property type="entry name" value="Thioredoxin-like_sf"/>
</dbReference>
<evidence type="ECO:0000313" key="16">
    <source>
        <dbReference type="EMBL" id="PHP27348.1"/>
    </source>
</evidence>
<evidence type="ECO:0000256" key="4">
    <source>
        <dbReference type="ARBA" id="ARBA00022559"/>
    </source>
</evidence>
<keyword evidence="4" id="KW-0575">Peroxidase</keyword>
<dbReference type="PIRSF" id="PIRSF000239">
    <property type="entry name" value="AHPC"/>
    <property type="match status" value="1"/>
</dbReference>
<feature type="active site" description="Cysteine sulfenic acid (-SOH) intermediate; for peroxidase activity" evidence="13">
    <location>
        <position position="52"/>
    </location>
</feature>
<dbReference type="EMBL" id="NQWH01000016">
    <property type="protein sequence ID" value="PHP27348.1"/>
    <property type="molecule type" value="Genomic_DNA"/>
</dbReference>
<keyword evidence="8" id="KW-0676">Redox-active center</keyword>
<evidence type="ECO:0000256" key="5">
    <source>
        <dbReference type="ARBA" id="ARBA00022862"/>
    </source>
</evidence>
<dbReference type="Gene3D" id="3.40.30.10">
    <property type="entry name" value="Glutaredoxin"/>
    <property type="match status" value="1"/>
</dbReference>
<feature type="region of interest" description="Disordered" evidence="14">
    <location>
        <begin position="1"/>
        <end position="23"/>
    </location>
</feature>
<sequence length="161" mass="17802">MSDTMPSARPEPGQPAPDFALPRDGGEEVRLSAHLGAPVVLYFYPRDDTLGCTREAQGFTELGSEFELLGARVLGVSKDTVAKHEKFRDKYGLRVALLSDAESDVCERYGVWVEKKMYGKTFMGIARSTFLIDAQGRIARVWPKVKVDGHAEEVLDAVRAL</sequence>
<name>A0A2G1MF27_9RHOB</name>
<reference evidence="16 17" key="1">
    <citation type="submission" date="2017-08" db="EMBL/GenBank/DDBJ databases">
        <title>Draft Genome Sequence of Loktanella cinnabarina Strain XM1, Isolated from Coastal Surface Water.</title>
        <authorList>
            <person name="Ma R."/>
            <person name="Wang J."/>
            <person name="Wang Q."/>
            <person name="Ma Z."/>
            <person name="Li J."/>
            <person name="Chen L."/>
        </authorList>
    </citation>
    <scope>NUCLEOTIDE SEQUENCE [LARGE SCALE GENOMIC DNA]</scope>
    <source>
        <strain evidence="16 17">XM1</strain>
    </source>
</reference>
<dbReference type="InterPro" id="IPR024706">
    <property type="entry name" value="Peroxiredoxin_AhpC-typ"/>
</dbReference>
<feature type="domain" description="Thioredoxin" evidence="15">
    <location>
        <begin position="10"/>
        <end position="161"/>
    </location>
</feature>
<evidence type="ECO:0000259" key="15">
    <source>
        <dbReference type="PROSITE" id="PS51352"/>
    </source>
</evidence>
<comment type="caution">
    <text evidence="16">The sequence shown here is derived from an EMBL/GenBank/DDBJ whole genome shotgun (WGS) entry which is preliminary data.</text>
</comment>
<dbReference type="InterPro" id="IPR050924">
    <property type="entry name" value="Peroxiredoxin_BCP/PrxQ"/>
</dbReference>
<evidence type="ECO:0000256" key="10">
    <source>
        <dbReference type="ARBA" id="ARBA00038489"/>
    </source>
</evidence>
<comment type="catalytic activity">
    <reaction evidence="12">
        <text>a hydroperoxide + [thioredoxin]-dithiol = an alcohol + [thioredoxin]-disulfide + H2O</text>
        <dbReference type="Rhea" id="RHEA:62620"/>
        <dbReference type="Rhea" id="RHEA-COMP:10698"/>
        <dbReference type="Rhea" id="RHEA-COMP:10700"/>
        <dbReference type="ChEBI" id="CHEBI:15377"/>
        <dbReference type="ChEBI" id="CHEBI:29950"/>
        <dbReference type="ChEBI" id="CHEBI:30879"/>
        <dbReference type="ChEBI" id="CHEBI:35924"/>
        <dbReference type="ChEBI" id="CHEBI:50058"/>
        <dbReference type="EC" id="1.11.1.24"/>
    </reaction>
</comment>
<dbReference type="EC" id="1.11.1.24" evidence="3"/>